<evidence type="ECO:0000313" key="2">
    <source>
        <dbReference type="EMBL" id="KAK2969560.1"/>
    </source>
</evidence>
<dbReference type="AlphaFoldDB" id="A0AA88QUJ4"/>
<evidence type="ECO:0000259" key="1">
    <source>
        <dbReference type="Pfam" id="PF11721"/>
    </source>
</evidence>
<proteinExistence type="predicted"/>
<comment type="caution">
    <text evidence="2">The sequence shown here is derived from an EMBL/GenBank/DDBJ whole genome shotgun (WGS) entry which is preliminary data.</text>
</comment>
<name>A0AA88QUJ4_9ASTE</name>
<dbReference type="Gene3D" id="2.60.120.430">
    <property type="entry name" value="Galactose-binding lectin"/>
    <property type="match status" value="1"/>
</dbReference>
<dbReference type="PANTHER" id="PTHR34081">
    <property type="entry name" value="MALECTIN DOMAIN-CONTAINING PROTEIN"/>
    <property type="match status" value="1"/>
</dbReference>
<gene>
    <name evidence="2" type="ORF">RJ640_017417</name>
</gene>
<evidence type="ECO:0000313" key="3">
    <source>
        <dbReference type="Proteomes" id="UP001187471"/>
    </source>
</evidence>
<dbReference type="InterPro" id="IPR021720">
    <property type="entry name" value="Malectin_dom"/>
</dbReference>
<organism evidence="2 3">
    <name type="scientific">Escallonia rubra</name>
    <dbReference type="NCBI Taxonomy" id="112253"/>
    <lineage>
        <taxon>Eukaryota</taxon>
        <taxon>Viridiplantae</taxon>
        <taxon>Streptophyta</taxon>
        <taxon>Embryophyta</taxon>
        <taxon>Tracheophyta</taxon>
        <taxon>Spermatophyta</taxon>
        <taxon>Magnoliopsida</taxon>
        <taxon>eudicotyledons</taxon>
        <taxon>Gunneridae</taxon>
        <taxon>Pentapetalae</taxon>
        <taxon>asterids</taxon>
        <taxon>campanulids</taxon>
        <taxon>Escalloniales</taxon>
        <taxon>Escalloniaceae</taxon>
        <taxon>Escallonia</taxon>
    </lineage>
</organism>
<protein>
    <recommendedName>
        <fullName evidence="1">Malectin domain-containing protein</fullName>
    </recommendedName>
</protein>
<feature type="domain" description="Malectin" evidence="1">
    <location>
        <begin position="75"/>
        <end position="169"/>
    </location>
</feature>
<keyword evidence="3" id="KW-1185">Reference proteome</keyword>
<dbReference type="Proteomes" id="UP001187471">
    <property type="component" value="Unassembled WGS sequence"/>
</dbReference>
<dbReference type="PANTHER" id="PTHR34081:SF1">
    <property type="entry name" value="MALECTIN, LEUCINE-RICH REPEAT DOMAIN, L DOMAIN-LIKE PROTEIN-RELATED"/>
    <property type="match status" value="1"/>
</dbReference>
<reference evidence="2" key="1">
    <citation type="submission" date="2022-12" db="EMBL/GenBank/DDBJ databases">
        <title>Draft genome assemblies for two species of Escallonia (Escalloniales).</title>
        <authorList>
            <person name="Chanderbali A."/>
            <person name="Dervinis C."/>
            <person name="Anghel I."/>
            <person name="Soltis D."/>
            <person name="Soltis P."/>
            <person name="Zapata F."/>
        </authorList>
    </citation>
    <scope>NUCLEOTIDE SEQUENCE</scope>
    <source>
        <strain evidence="2">UCBG92.1500</strain>
        <tissue evidence="2">Leaf</tissue>
    </source>
</reference>
<dbReference type="Pfam" id="PF11721">
    <property type="entry name" value="Malectin"/>
    <property type="match status" value="1"/>
</dbReference>
<dbReference type="EMBL" id="JAVXUO010002795">
    <property type="protein sequence ID" value="KAK2969560.1"/>
    <property type="molecule type" value="Genomic_DNA"/>
</dbReference>
<accession>A0AA88QUJ4</accession>
<sequence>MSSICAVNALKEIAEQLGKSDWDFNLNPCDNSSSWSDGRSSNSTHFPGNLNANNLTGGLPLELNNLTGLLKLTTTIGKTTYEADQNSAGSAKFYPSAKNWGTSSTGQFWDRLSASNEYTAKNVSVLRMSDSELYTTARLSPLSLTYYARCLANGDYTVTLHFAEIIFRDDQSYQSLG</sequence>